<dbReference type="EMBL" id="UZVY01000001">
    <property type="protein sequence ID" value="VDR42058.1"/>
    <property type="molecule type" value="Genomic_DNA"/>
</dbReference>
<dbReference type="InterPro" id="IPR007793">
    <property type="entry name" value="DivIVA_fam"/>
</dbReference>
<keyword evidence="5" id="KW-1185">Reference proteome</keyword>
<dbReference type="Proteomes" id="UP001058569">
    <property type="component" value="Chromosome"/>
</dbReference>
<evidence type="ECO:0000313" key="4">
    <source>
        <dbReference type="Proteomes" id="UP000280036"/>
    </source>
</evidence>
<reference evidence="2" key="2">
    <citation type="submission" date="2022-07" db="EMBL/GenBank/DDBJ databases">
        <title>Complete genome of Mycoplasma caviae type strain G122.</title>
        <authorList>
            <person name="Spergser J."/>
        </authorList>
    </citation>
    <scope>NUCLEOTIDE SEQUENCE</scope>
    <source>
        <strain evidence="2">G122</strain>
    </source>
</reference>
<organism evidence="3 4">
    <name type="scientific">Mycoplasmopsis caviae</name>
    <dbReference type="NCBI Taxonomy" id="55603"/>
    <lineage>
        <taxon>Bacteria</taxon>
        <taxon>Bacillati</taxon>
        <taxon>Mycoplasmatota</taxon>
        <taxon>Mycoplasmoidales</taxon>
        <taxon>Metamycoplasmataceae</taxon>
        <taxon>Mycoplasmopsis</taxon>
    </lineage>
</organism>
<name>A0A3P8KMM2_9BACT</name>
<reference evidence="3 4" key="1">
    <citation type="submission" date="2018-12" db="EMBL/GenBank/DDBJ databases">
        <authorList>
            <consortium name="Pathogen Informatics"/>
        </authorList>
    </citation>
    <scope>NUCLEOTIDE SEQUENCE [LARGE SCALE GENOMIC DNA]</scope>
    <source>
        <strain evidence="3 4">NCTC10126</strain>
    </source>
</reference>
<protein>
    <submittedName>
        <fullName evidence="2">DivIVA domain-containing protein</fullName>
    </submittedName>
</protein>
<evidence type="ECO:0000313" key="2">
    <source>
        <dbReference type="EMBL" id="UUD35125.1"/>
    </source>
</evidence>
<evidence type="ECO:0000313" key="3">
    <source>
        <dbReference type="EMBL" id="VDR42058.1"/>
    </source>
</evidence>
<dbReference type="EMBL" id="CP101806">
    <property type="protein sequence ID" value="UUD35125.1"/>
    <property type="molecule type" value="Genomic_DNA"/>
</dbReference>
<dbReference type="OrthoDB" id="400746at2"/>
<keyword evidence="1" id="KW-0175">Coiled coil</keyword>
<gene>
    <name evidence="3" type="ORF">NCTC10126_00554</name>
    <name evidence="2" type="ORF">NPA07_04955</name>
</gene>
<dbReference type="Proteomes" id="UP000280036">
    <property type="component" value="Unassembled WGS sequence"/>
</dbReference>
<sequence length="86" mass="10400">MKKIESEKFFNKNFTRELNGYSVPEVDSFIDQLWNYIKDLESEIESLEEARNSERQRLNNKIIELENKQFNDLIDTNLRKKIKSNE</sequence>
<dbReference type="AlphaFoldDB" id="A0A3P8KMM2"/>
<proteinExistence type="predicted"/>
<accession>A0A3P8KMM2</accession>
<dbReference type="RefSeq" id="WP_126118284.1">
    <property type="nucleotide sequence ID" value="NZ_CP101806.1"/>
</dbReference>
<dbReference type="Pfam" id="PF05103">
    <property type="entry name" value="DivIVA"/>
    <property type="match status" value="1"/>
</dbReference>
<feature type="coiled-coil region" evidence="1">
    <location>
        <begin position="30"/>
        <end position="68"/>
    </location>
</feature>
<dbReference type="NCBIfam" id="NF045995">
    <property type="entry name" value="MAG0865_DivIVA"/>
    <property type="match status" value="1"/>
</dbReference>
<evidence type="ECO:0000313" key="5">
    <source>
        <dbReference type="Proteomes" id="UP001058569"/>
    </source>
</evidence>
<dbReference type="Gene3D" id="6.10.250.660">
    <property type="match status" value="1"/>
</dbReference>
<evidence type="ECO:0000256" key="1">
    <source>
        <dbReference type="SAM" id="Coils"/>
    </source>
</evidence>